<dbReference type="GO" id="GO:0006310">
    <property type="term" value="P:DNA recombination"/>
    <property type="evidence" value="ECO:0007669"/>
    <property type="project" value="UniProtKB-KW"/>
</dbReference>
<dbReference type="KEGG" id="ifn:GM661_07615"/>
<reference evidence="9" key="1">
    <citation type="submission" date="2019-12" db="EMBL/GenBank/DDBJ databases">
        <authorList>
            <person name="zhang j."/>
            <person name="sun C.M."/>
        </authorList>
    </citation>
    <scope>NUCLEOTIDE SEQUENCE</scope>
    <source>
        <strain evidence="9">NS-1</strain>
    </source>
</reference>
<dbReference type="GO" id="GO:0003677">
    <property type="term" value="F:DNA binding"/>
    <property type="evidence" value="ECO:0007669"/>
    <property type="project" value="UniProtKB-UniRule"/>
</dbReference>
<dbReference type="PANTHER" id="PTHR30349:SF64">
    <property type="entry name" value="PROPHAGE INTEGRASE INTD-RELATED"/>
    <property type="match status" value="1"/>
</dbReference>
<dbReference type="Pfam" id="PF00589">
    <property type="entry name" value="Phage_integrase"/>
    <property type="match status" value="1"/>
</dbReference>
<dbReference type="PROSITE" id="PS51898">
    <property type="entry name" value="TYR_RECOMBINASE"/>
    <property type="match status" value="1"/>
</dbReference>
<dbReference type="Pfam" id="PF13495">
    <property type="entry name" value="Phage_int_SAM_4"/>
    <property type="match status" value="1"/>
</dbReference>
<comment type="similarity">
    <text evidence="2">Belongs to the 'phage' integrase family.</text>
</comment>
<keyword evidence="4 6" id="KW-0238">DNA-binding</keyword>
<evidence type="ECO:0000313" key="9">
    <source>
        <dbReference type="EMBL" id="QTL97861.1"/>
    </source>
</evidence>
<dbReference type="InterPro" id="IPR002104">
    <property type="entry name" value="Integrase_catalytic"/>
</dbReference>
<evidence type="ECO:0000256" key="5">
    <source>
        <dbReference type="ARBA" id="ARBA00023172"/>
    </source>
</evidence>
<dbReference type="InterPro" id="IPR011010">
    <property type="entry name" value="DNA_brk_join_enz"/>
</dbReference>
<dbReference type="Gene3D" id="1.10.443.10">
    <property type="entry name" value="Intergrase catalytic core"/>
    <property type="match status" value="1"/>
</dbReference>
<dbReference type="Proteomes" id="UP000665020">
    <property type="component" value="Chromosome"/>
</dbReference>
<protein>
    <submittedName>
        <fullName evidence="9">Tyrosine-type recombinase/integrase</fullName>
    </submittedName>
</protein>
<dbReference type="SUPFAM" id="SSF56349">
    <property type="entry name" value="DNA breaking-rejoining enzymes"/>
    <property type="match status" value="1"/>
</dbReference>
<comment type="function">
    <text evidence="1">Site-specific tyrosine recombinase, which acts by catalyzing the cutting and rejoining of the recombining DNA molecules.</text>
</comment>
<evidence type="ECO:0000256" key="1">
    <source>
        <dbReference type="ARBA" id="ARBA00003283"/>
    </source>
</evidence>
<gene>
    <name evidence="9" type="ORF">GM661_07615</name>
</gene>
<feature type="domain" description="Tyr recombinase" evidence="7">
    <location>
        <begin position="98"/>
        <end position="271"/>
    </location>
</feature>
<evidence type="ECO:0000256" key="3">
    <source>
        <dbReference type="ARBA" id="ARBA00022908"/>
    </source>
</evidence>
<dbReference type="PROSITE" id="PS51900">
    <property type="entry name" value="CB"/>
    <property type="match status" value="1"/>
</dbReference>
<keyword evidence="10" id="KW-1185">Reference proteome</keyword>
<dbReference type="EMBL" id="CP046640">
    <property type="protein sequence ID" value="QTL97861.1"/>
    <property type="molecule type" value="Genomic_DNA"/>
</dbReference>
<dbReference type="Gene3D" id="1.10.150.130">
    <property type="match status" value="1"/>
</dbReference>
<dbReference type="InterPro" id="IPR013762">
    <property type="entry name" value="Integrase-like_cat_sf"/>
</dbReference>
<dbReference type="InterPro" id="IPR050090">
    <property type="entry name" value="Tyrosine_recombinase_XerCD"/>
</dbReference>
<dbReference type="InterPro" id="IPR044068">
    <property type="entry name" value="CB"/>
</dbReference>
<dbReference type="InterPro" id="IPR004107">
    <property type="entry name" value="Integrase_SAM-like_N"/>
</dbReference>
<evidence type="ECO:0000256" key="6">
    <source>
        <dbReference type="PROSITE-ProRule" id="PRU01248"/>
    </source>
</evidence>
<evidence type="ECO:0000256" key="2">
    <source>
        <dbReference type="ARBA" id="ARBA00008857"/>
    </source>
</evidence>
<evidence type="ECO:0000256" key="4">
    <source>
        <dbReference type="ARBA" id="ARBA00023125"/>
    </source>
</evidence>
<proteinExistence type="inferred from homology"/>
<dbReference type="InterPro" id="IPR010998">
    <property type="entry name" value="Integrase_recombinase_N"/>
</dbReference>
<keyword evidence="3" id="KW-0229">DNA integration</keyword>
<feature type="domain" description="Core-binding (CB)" evidence="8">
    <location>
        <begin position="1"/>
        <end position="81"/>
    </location>
</feature>
<dbReference type="PANTHER" id="PTHR30349">
    <property type="entry name" value="PHAGE INTEGRASE-RELATED"/>
    <property type="match status" value="1"/>
</dbReference>
<keyword evidence="5" id="KW-0233">DNA recombination</keyword>
<organism evidence="9 10">
    <name type="scientific">Iocasia fonsfrigidae</name>
    <dbReference type="NCBI Taxonomy" id="2682810"/>
    <lineage>
        <taxon>Bacteria</taxon>
        <taxon>Bacillati</taxon>
        <taxon>Bacillota</taxon>
        <taxon>Clostridia</taxon>
        <taxon>Halanaerobiales</taxon>
        <taxon>Halanaerobiaceae</taxon>
        <taxon>Iocasia</taxon>
    </lineage>
</organism>
<evidence type="ECO:0000259" key="7">
    <source>
        <dbReference type="PROSITE" id="PS51898"/>
    </source>
</evidence>
<dbReference type="RefSeq" id="WP_230869467.1">
    <property type="nucleotide sequence ID" value="NZ_CP046640.1"/>
</dbReference>
<dbReference type="GO" id="GO:0015074">
    <property type="term" value="P:DNA integration"/>
    <property type="evidence" value="ECO:0007669"/>
    <property type="project" value="UniProtKB-KW"/>
</dbReference>
<evidence type="ECO:0000259" key="8">
    <source>
        <dbReference type="PROSITE" id="PS51900"/>
    </source>
</evidence>
<accession>A0A8A7K8S0</accession>
<evidence type="ECO:0000313" key="10">
    <source>
        <dbReference type="Proteomes" id="UP000665020"/>
    </source>
</evidence>
<dbReference type="AlphaFoldDB" id="A0A8A7K8S0"/>
<sequence>MTVFKEKMIQDMKLRNFSSRTQVCHLRHIEHFEKFFDSDADSLNSDHIREFLAHAIDVRNLSTGYVNQAYSALRFFFESTLDQHWDIKYIPRAKKQKKLPVILSKKEIQAIFDRVNNLKHKTIFYTIYSGGLRVSEVVRLRVKDIDSYSMKIIVNQSKGYKDRHTLLSNINLDILRDYYREYKPQYWLFPGQNPEIHLSSRTPQKEFRKARIDAGIAKEASLHTLRHCFATHLLDAGVDLVYIQQLMGHASIKTTSLYLHLRDTIVLKIKSPLDTLSYDKNA</sequence>
<name>A0A8A7K8S0_9FIRM</name>